<organism evidence="2 3">
    <name type="scientific">Novosphingobium mangrovi</name>
    <name type="common">ex Huang et al. 2023</name>
    <dbReference type="NCBI Taxonomy" id="2976432"/>
    <lineage>
        <taxon>Bacteria</taxon>
        <taxon>Pseudomonadati</taxon>
        <taxon>Pseudomonadota</taxon>
        <taxon>Alphaproteobacteria</taxon>
        <taxon>Sphingomonadales</taxon>
        <taxon>Sphingomonadaceae</taxon>
        <taxon>Novosphingobium</taxon>
    </lineage>
</organism>
<dbReference type="RefSeq" id="WP_260044437.1">
    <property type="nucleotide sequence ID" value="NZ_JANZXA010000002.1"/>
</dbReference>
<keyword evidence="3" id="KW-1185">Reference proteome</keyword>
<dbReference type="InterPro" id="IPR009671">
    <property type="entry name" value="RraB_dom"/>
</dbReference>
<name>A0ABT2I238_9SPHN</name>
<dbReference type="EMBL" id="JANZXA010000002">
    <property type="protein sequence ID" value="MCT2398874.1"/>
    <property type="molecule type" value="Genomic_DNA"/>
</dbReference>
<reference evidence="2" key="1">
    <citation type="submission" date="2022-09" db="EMBL/GenBank/DDBJ databases">
        <title>Novosphingobium sp. Nov., a polycyclic aromatic hydrocarbon-degrading bacterium isolated form mangrove sediments in HongKong.</title>
        <authorList>
            <person name="Hu Z."/>
        </authorList>
    </citation>
    <scope>NUCLEOTIDE SEQUENCE</scope>
    <source>
        <strain evidence="2">HK4-1</strain>
    </source>
</reference>
<gene>
    <name evidence="2" type="ORF">NZK81_04895</name>
</gene>
<dbReference type="Gene3D" id="3.30.70.970">
    <property type="entry name" value="RraB-like"/>
    <property type="match status" value="1"/>
</dbReference>
<dbReference type="SUPFAM" id="SSF89946">
    <property type="entry name" value="Hypothetical protein VC0424"/>
    <property type="match status" value="1"/>
</dbReference>
<dbReference type="InterPro" id="IPR036701">
    <property type="entry name" value="RraB-like_sf"/>
</dbReference>
<proteinExistence type="predicted"/>
<evidence type="ECO:0000313" key="2">
    <source>
        <dbReference type="EMBL" id="MCT2398874.1"/>
    </source>
</evidence>
<protein>
    <submittedName>
        <fullName evidence="2">Ribonuclease E inhibitor RraB</fullName>
    </submittedName>
</protein>
<comment type="caution">
    <text evidence="2">The sequence shown here is derived from an EMBL/GenBank/DDBJ whole genome shotgun (WGS) entry which is preliminary data.</text>
</comment>
<dbReference type="Pfam" id="PF06877">
    <property type="entry name" value="RraB"/>
    <property type="match status" value="1"/>
</dbReference>
<sequence length="105" mass="11678">MTFFDENAEVLRGMRNRGVDLDVERTVDFSHVFTTERDAHNFIQACSEAGFAAVNTTDADMDDLDVTVSKVMTPSCAQITETEDLLGTLANRHNGRADGWGFWSD</sequence>
<evidence type="ECO:0000313" key="3">
    <source>
        <dbReference type="Proteomes" id="UP001165583"/>
    </source>
</evidence>
<evidence type="ECO:0000259" key="1">
    <source>
        <dbReference type="Pfam" id="PF06877"/>
    </source>
</evidence>
<accession>A0ABT2I238</accession>
<feature type="domain" description="Regulator of ribonuclease activity B" evidence="1">
    <location>
        <begin position="5"/>
        <end position="101"/>
    </location>
</feature>
<dbReference type="Proteomes" id="UP001165583">
    <property type="component" value="Unassembled WGS sequence"/>
</dbReference>